<evidence type="ECO:0000313" key="7">
    <source>
        <dbReference type="Proteomes" id="UP000194360"/>
    </source>
</evidence>
<sequence>MMTDINMYTTAGGRSQVGQTVLMVTVIDGGLDCVRVLAWEVVDVPRVTREQKQRNRERILAAAGEGFRLRGIDGTGIEGLMKSAGMTHGGFYNHFASKSDLAVEVLHQGFVDSLAVLDAVRAARPGSARAALHSMVDQYLDAEHRDHPEVGCPSAALVSDAGRHGAAAQAEYRRGLDGYFSAIAEMVIECGRESGTEIAPAEAREQAVALFSQMVGALLLSRAIAGVAPDLSDEVLAANRNRLKDR</sequence>
<accession>A0A1Y2MJN7</accession>
<gene>
    <name evidence="6" type="primary">yfiR_2</name>
    <name evidence="6" type="ORF">BG845_06193</name>
</gene>
<dbReference type="Gene3D" id="1.10.357.10">
    <property type="entry name" value="Tetracycline Repressor, domain 2"/>
    <property type="match status" value="1"/>
</dbReference>
<dbReference type="PANTHER" id="PTHR47506">
    <property type="entry name" value="TRANSCRIPTIONAL REGULATORY PROTEIN"/>
    <property type="match status" value="1"/>
</dbReference>
<dbReference type="PROSITE" id="PS50977">
    <property type="entry name" value="HTH_TETR_2"/>
    <property type="match status" value="1"/>
</dbReference>
<organism evidence="6 7">
    <name type="scientific">Pseudonocardia autotrophica</name>
    <name type="common">Amycolata autotrophica</name>
    <name type="synonym">Nocardia autotrophica</name>
    <dbReference type="NCBI Taxonomy" id="2074"/>
    <lineage>
        <taxon>Bacteria</taxon>
        <taxon>Bacillati</taxon>
        <taxon>Actinomycetota</taxon>
        <taxon>Actinomycetes</taxon>
        <taxon>Pseudonocardiales</taxon>
        <taxon>Pseudonocardiaceae</taxon>
        <taxon>Pseudonocardia</taxon>
    </lineage>
</organism>
<dbReference type="InterPro" id="IPR001647">
    <property type="entry name" value="HTH_TetR"/>
</dbReference>
<feature type="domain" description="HTH tetR-type" evidence="5">
    <location>
        <begin position="53"/>
        <end position="113"/>
    </location>
</feature>
<evidence type="ECO:0000259" key="5">
    <source>
        <dbReference type="PROSITE" id="PS50977"/>
    </source>
</evidence>
<dbReference type="PRINTS" id="PR00455">
    <property type="entry name" value="HTHTETR"/>
</dbReference>
<dbReference type="InterPro" id="IPR009057">
    <property type="entry name" value="Homeodomain-like_sf"/>
</dbReference>
<evidence type="ECO:0000256" key="4">
    <source>
        <dbReference type="PROSITE-ProRule" id="PRU00335"/>
    </source>
</evidence>
<comment type="caution">
    <text evidence="6">The sequence shown here is derived from an EMBL/GenBank/DDBJ whole genome shotgun (WGS) entry which is preliminary data.</text>
</comment>
<dbReference type="STRING" id="2074.BG845_06193"/>
<dbReference type="Proteomes" id="UP000194360">
    <property type="component" value="Unassembled WGS sequence"/>
</dbReference>
<keyword evidence="2 4" id="KW-0238">DNA-binding</keyword>
<evidence type="ECO:0000313" key="6">
    <source>
        <dbReference type="EMBL" id="OSY35219.1"/>
    </source>
</evidence>
<name>A0A1Y2MJN7_PSEAH</name>
<evidence type="ECO:0000256" key="3">
    <source>
        <dbReference type="ARBA" id="ARBA00023163"/>
    </source>
</evidence>
<dbReference type="AlphaFoldDB" id="A0A1Y2MJN7"/>
<keyword evidence="1" id="KW-0805">Transcription regulation</keyword>
<proteinExistence type="predicted"/>
<feature type="DNA-binding region" description="H-T-H motif" evidence="4">
    <location>
        <begin position="76"/>
        <end position="95"/>
    </location>
</feature>
<reference evidence="6 7" key="1">
    <citation type="submission" date="2016-09" db="EMBL/GenBank/DDBJ databases">
        <title>Pseudonocardia autotrophica DSM535, a candidate organism with high potential of specific P450 cytochromes.</title>
        <authorList>
            <person name="Grumaz C."/>
            <person name="Vainshtein Y."/>
            <person name="Kirstahler P."/>
            <person name="Sohn K."/>
        </authorList>
    </citation>
    <scope>NUCLEOTIDE SEQUENCE [LARGE SCALE GENOMIC DNA]</scope>
    <source>
        <strain evidence="6 7">DSM 535</strain>
    </source>
</reference>
<dbReference type="EMBL" id="MIGB01000055">
    <property type="protein sequence ID" value="OSY35219.1"/>
    <property type="molecule type" value="Genomic_DNA"/>
</dbReference>
<evidence type="ECO:0000256" key="1">
    <source>
        <dbReference type="ARBA" id="ARBA00023015"/>
    </source>
</evidence>
<dbReference type="GO" id="GO:0003677">
    <property type="term" value="F:DNA binding"/>
    <property type="evidence" value="ECO:0007669"/>
    <property type="project" value="UniProtKB-UniRule"/>
</dbReference>
<dbReference type="InterPro" id="IPR036271">
    <property type="entry name" value="Tet_transcr_reg_TetR-rel_C_sf"/>
</dbReference>
<keyword evidence="7" id="KW-1185">Reference proteome</keyword>
<dbReference type="PANTHER" id="PTHR47506:SF7">
    <property type="entry name" value="TRANSCRIPTIONAL REGULATORY PROTEIN"/>
    <property type="match status" value="1"/>
</dbReference>
<dbReference type="SUPFAM" id="SSF48498">
    <property type="entry name" value="Tetracyclin repressor-like, C-terminal domain"/>
    <property type="match status" value="1"/>
</dbReference>
<dbReference type="Pfam" id="PF00440">
    <property type="entry name" value="TetR_N"/>
    <property type="match status" value="1"/>
</dbReference>
<evidence type="ECO:0000256" key="2">
    <source>
        <dbReference type="ARBA" id="ARBA00023125"/>
    </source>
</evidence>
<dbReference type="SUPFAM" id="SSF46689">
    <property type="entry name" value="Homeodomain-like"/>
    <property type="match status" value="1"/>
</dbReference>
<protein>
    <submittedName>
        <fullName evidence="6">Putative HTH-type transcriptional regulator YfiR</fullName>
    </submittedName>
</protein>
<keyword evidence="3" id="KW-0804">Transcription</keyword>
<dbReference type="Gene3D" id="1.10.10.60">
    <property type="entry name" value="Homeodomain-like"/>
    <property type="match status" value="1"/>
</dbReference>